<dbReference type="RefSeq" id="WP_054619781.1">
    <property type="nucleotide sequence ID" value="NZ_CP022579.1"/>
</dbReference>
<dbReference type="NCBIfam" id="TIGR00219">
    <property type="entry name" value="mreC"/>
    <property type="match status" value="1"/>
</dbReference>
<keyword evidence="6" id="KW-0175">Coiled coil</keyword>
<evidence type="ECO:0000256" key="6">
    <source>
        <dbReference type="SAM" id="Coils"/>
    </source>
</evidence>
<evidence type="ECO:0000256" key="7">
    <source>
        <dbReference type="SAM" id="MobiDB-lite"/>
    </source>
</evidence>
<evidence type="ECO:0000256" key="1">
    <source>
        <dbReference type="ARBA" id="ARBA00009369"/>
    </source>
</evidence>
<dbReference type="KEGG" id="otr:OTERR_01200"/>
<dbReference type="PIRSF" id="PIRSF038471">
    <property type="entry name" value="MreC"/>
    <property type="match status" value="1"/>
</dbReference>
<dbReference type="GO" id="GO:0005886">
    <property type="term" value="C:plasma membrane"/>
    <property type="evidence" value="ECO:0007669"/>
    <property type="project" value="TreeGrafter"/>
</dbReference>
<reference evidence="9 10" key="1">
    <citation type="submission" date="2017-07" db="EMBL/GenBank/DDBJ databases">
        <title>Complete genome sequence of Oryzomicrobium terrae TPP412.</title>
        <authorList>
            <person name="Chiu L.-W."/>
            <person name="Lo K.-J."/>
            <person name="Tsai Y.-M."/>
            <person name="Lin S.-S."/>
            <person name="Kuo C.-H."/>
            <person name="Liu C.-T."/>
        </authorList>
    </citation>
    <scope>NUCLEOTIDE SEQUENCE [LARGE SCALE GENOMIC DNA]</scope>
    <source>
        <strain evidence="9 10">TPP412</strain>
    </source>
</reference>
<keyword evidence="3 5" id="KW-0133">Cell shape</keyword>
<dbReference type="Gene3D" id="2.40.10.340">
    <property type="entry name" value="Rod shape-determining protein MreC, domain 1"/>
    <property type="match status" value="1"/>
</dbReference>
<sequence length="313" mass="34161">MDHQPPPFFKRGPAPLALLSIYFGLSVSLLVLDHRFHYLELLRKGIATVVLPVQQAVQTPLRAMTGVGSYFYTVDALKGENQDLQRRHLEDAAALSRVQQLEAENQRLRRLLEMRERLATGGKAAQILYGNRDPFTRRVVVDKGSQAGLTPGQPVIDDIGVIGQVTRTYPFLAEVTLITDKDQAVPVQVVRNGLRSVVFGLGNGALELRYMPANADVQNGDVLVTSGLDGVFPAGFPVAKVVRIERDASYSFARIICAPLAGVEQHGDVLVINSAPAVPARPEPEAKAENEDKAGDRATNKSNKLKKARQGRN</sequence>
<evidence type="ECO:0000256" key="3">
    <source>
        <dbReference type="ARBA" id="ARBA00022960"/>
    </source>
</evidence>
<dbReference type="PANTHER" id="PTHR34138:SF1">
    <property type="entry name" value="CELL SHAPE-DETERMINING PROTEIN MREC"/>
    <property type="match status" value="1"/>
</dbReference>
<feature type="domain" description="Rod shape-determining protein MreC beta-barrel core" evidence="8">
    <location>
        <begin position="128"/>
        <end position="272"/>
    </location>
</feature>
<dbReference type="AlphaFoldDB" id="A0A5C1E3U7"/>
<dbReference type="Gene3D" id="2.40.10.350">
    <property type="entry name" value="Rod shape-determining protein MreC, domain 2"/>
    <property type="match status" value="1"/>
</dbReference>
<dbReference type="EMBL" id="CP022579">
    <property type="protein sequence ID" value="QEL63596.1"/>
    <property type="molecule type" value="Genomic_DNA"/>
</dbReference>
<dbReference type="Pfam" id="PF04085">
    <property type="entry name" value="MreC"/>
    <property type="match status" value="1"/>
</dbReference>
<gene>
    <name evidence="9" type="primary">mreC</name>
    <name evidence="9" type="ORF">OTERR_01200</name>
</gene>
<proteinExistence type="inferred from homology"/>
<evidence type="ECO:0000256" key="2">
    <source>
        <dbReference type="ARBA" id="ARBA00013855"/>
    </source>
</evidence>
<evidence type="ECO:0000313" key="10">
    <source>
        <dbReference type="Proteomes" id="UP000323671"/>
    </source>
</evidence>
<dbReference type="InterPro" id="IPR055342">
    <property type="entry name" value="MreC_beta-barrel_core"/>
</dbReference>
<dbReference type="GO" id="GO:0008360">
    <property type="term" value="P:regulation of cell shape"/>
    <property type="evidence" value="ECO:0007669"/>
    <property type="project" value="UniProtKB-KW"/>
</dbReference>
<comment type="function">
    <text evidence="5">Involved in formation and maintenance of cell shape.</text>
</comment>
<feature type="region of interest" description="Disordered" evidence="7">
    <location>
        <begin position="275"/>
        <end position="313"/>
    </location>
</feature>
<dbReference type="InterPro" id="IPR007221">
    <property type="entry name" value="MreC"/>
</dbReference>
<dbReference type="InterPro" id="IPR042177">
    <property type="entry name" value="Cell/Rod_1"/>
</dbReference>
<protein>
    <recommendedName>
        <fullName evidence="2 5">Cell shape-determining protein MreC</fullName>
    </recommendedName>
    <alternativeName>
        <fullName evidence="4 5">Cell shape protein MreC</fullName>
    </alternativeName>
</protein>
<keyword evidence="10" id="KW-1185">Reference proteome</keyword>
<feature type="compositionally biased region" description="Basic residues" evidence="7">
    <location>
        <begin position="303"/>
        <end position="313"/>
    </location>
</feature>
<feature type="compositionally biased region" description="Basic and acidic residues" evidence="7">
    <location>
        <begin position="282"/>
        <end position="299"/>
    </location>
</feature>
<organism evidence="9 10">
    <name type="scientific">Oryzomicrobium terrae</name>
    <dbReference type="NCBI Taxonomy" id="1735038"/>
    <lineage>
        <taxon>Bacteria</taxon>
        <taxon>Pseudomonadati</taxon>
        <taxon>Pseudomonadota</taxon>
        <taxon>Betaproteobacteria</taxon>
        <taxon>Rhodocyclales</taxon>
        <taxon>Rhodocyclaceae</taxon>
        <taxon>Oryzomicrobium</taxon>
    </lineage>
</organism>
<name>A0A5C1E3U7_9RHOO</name>
<feature type="coiled-coil region" evidence="6">
    <location>
        <begin position="91"/>
        <end position="118"/>
    </location>
</feature>
<evidence type="ECO:0000313" key="9">
    <source>
        <dbReference type="EMBL" id="QEL63596.1"/>
    </source>
</evidence>
<comment type="similarity">
    <text evidence="1 5">Belongs to the MreC family.</text>
</comment>
<evidence type="ECO:0000256" key="4">
    <source>
        <dbReference type="ARBA" id="ARBA00032089"/>
    </source>
</evidence>
<dbReference type="PANTHER" id="PTHR34138">
    <property type="entry name" value="CELL SHAPE-DETERMINING PROTEIN MREC"/>
    <property type="match status" value="1"/>
</dbReference>
<evidence type="ECO:0000256" key="5">
    <source>
        <dbReference type="PIRNR" id="PIRNR038471"/>
    </source>
</evidence>
<accession>A0A5C1E3U7</accession>
<dbReference type="Proteomes" id="UP000323671">
    <property type="component" value="Chromosome"/>
</dbReference>
<evidence type="ECO:0000259" key="8">
    <source>
        <dbReference type="Pfam" id="PF04085"/>
    </source>
</evidence>
<dbReference type="InterPro" id="IPR042175">
    <property type="entry name" value="Cell/Rod_MreC_2"/>
</dbReference>